<dbReference type="InterPro" id="IPR050263">
    <property type="entry name" value="Bact_Fimbrial_Adh_Pro"/>
</dbReference>
<feature type="chain" id="PRO_5040230801" evidence="5">
    <location>
        <begin position="26"/>
        <end position="344"/>
    </location>
</feature>
<dbReference type="PANTHER" id="PTHR33420">
    <property type="entry name" value="FIMBRIAL SUBUNIT ELFA-RELATED"/>
    <property type="match status" value="1"/>
</dbReference>
<comment type="caution">
    <text evidence="8">The sequence shown here is derived from an EMBL/GenBank/DDBJ whole genome shotgun (WGS) entry which is preliminary data.</text>
</comment>
<evidence type="ECO:0000256" key="3">
    <source>
        <dbReference type="ARBA" id="ARBA00022729"/>
    </source>
</evidence>
<feature type="signal peptide" evidence="5">
    <location>
        <begin position="1"/>
        <end position="25"/>
    </location>
</feature>
<organism evidence="8 9">
    <name type="scientific">Pseudomonas syringae</name>
    <dbReference type="NCBI Taxonomy" id="317"/>
    <lineage>
        <taxon>Bacteria</taxon>
        <taxon>Pseudomonadati</taxon>
        <taxon>Pseudomonadota</taxon>
        <taxon>Gammaproteobacteria</taxon>
        <taxon>Pseudomonadales</taxon>
        <taxon>Pseudomonadaceae</taxon>
        <taxon>Pseudomonas</taxon>
    </lineage>
</organism>
<feature type="domain" description="MrkD-like receptor binding" evidence="7">
    <location>
        <begin position="39"/>
        <end position="175"/>
    </location>
</feature>
<gene>
    <name evidence="8" type="ORF">GIW73_19525</name>
</gene>
<keyword evidence="3 5" id="KW-0732">Signal</keyword>
<dbReference type="EMBL" id="WKEU01000099">
    <property type="protein sequence ID" value="MCF5065122.1"/>
    <property type="molecule type" value="Genomic_DNA"/>
</dbReference>
<evidence type="ECO:0000256" key="4">
    <source>
        <dbReference type="ARBA" id="ARBA00023263"/>
    </source>
</evidence>
<comment type="similarity">
    <text evidence="2">Belongs to the fimbrial protein family.</text>
</comment>
<dbReference type="PANTHER" id="PTHR33420:SF3">
    <property type="entry name" value="FIMBRIAL SUBUNIT ELFA"/>
    <property type="match status" value="1"/>
</dbReference>
<dbReference type="AlphaFoldDB" id="A0A9Q3X9U4"/>
<evidence type="ECO:0000256" key="5">
    <source>
        <dbReference type="SAM" id="SignalP"/>
    </source>
</evidence>
<evidence type="ECO:0000313" key="9">
    <source>
        <dbReference type="Proteomes" id="UP000814207"/>
    </source>
</evidence>
<feature type="domain" description="Fimbrial-type adhesion" evidence="6">
    <location>
        <begin position="205"/>
        <end position="344"/>
    </location>
</feature>
<comment type="subcellular location">
    <subcellularLocation>
        <location evidence="1">Fimbrium</location>
    </subcellularLocation>
</comment>
<dbReference type="InterPro" id="IPR000259">
    <property type="entry name" value="Adhesion_dom_fimbrial"/>
</dbReference>
<evidence type="ECO:0000256" key="2">
    <source>
        <dbReference type="ARBA" id="ARBA00006671"/>
    </source>
</evidence>
<accession>A0A9Q3X9U4</accession>
<dbReference type="Pfam" id="PF00419">
    <property type="entry name" value="Fimbrial"/>
    <property type="match status" value="1"/>
</dbReference>
<evidence type="ECO:0000259" key="7">
    <source>
        <dbReference type="Pfam" id="PF22003"/>
    </source>
</evidence>
<dbReference type="GO" id="GO:0043709">
    <property type="term" value="P:cell adhesion involved in single-species biofilm formation"/>
    <property type="evidence" value="ECO:0007669"/>
    <property type="project" value="TreeGrafter"/>
</dbReference>
<dbReference type="Gene3D" id="2.60.40.3310">
    <property type="match status" value="1"/>
</dbReference>
<dbReference type="SUPFAM" id="SSF49401">
    <property type="entry name" value="Bacterial adhesins"/>
    <property type="match status" value="1"/>
</dbReference>
<reference evidence="8" key="1">
    <citation type="submission" date="2019-11" db="EMBL/GenBank/DDBJ databases">
        <title>Epiphytic Pseudomonas syringae from cherry orchards.</title>
        <authorList>
            <person name="Hulin M.T."/>
        </authorList>
    </citation>
    <scope>NUCLEOTIDE SEQUENCE</scope>
    <source>
        <strain evidence="8">PA-6-9A</strain>
    </source>
</reference>
<dbReference type="Gene3D" id="2.60.40.1090">
    <property type="entry name" value="Fimbrial-type adhesion domain"/>
    <property type="match status" value="1"/>
</dbReference>
<protein>
    <submittedName>
        <fullName evidence="8">Fimbrial protein</fullName>
    </submittedName>
</protein>
<dbReference type="GO" id="GO:0009289">
    <property type="term" value="C:pilus"/>
    <property type="evidence" value="ECO:0007669"/>
    <property type="project" value="UniProtKB-SubCell"/>
</dbReference>
<keyword evidence="4" id="KW-0281">Fimbrium</keyword>
<proteinExistence type="inferred from homology"/>
<evidence type="ECO:0000256" key="1">
    <source>
        <dbReference type="ARBA" id="ARBA00004561"/>
    </source>
</evidence>
<dbReference type="Proteomes" id="UP000814207">
    <property type="component" value="Unassembled WGS sequence"/>
</dbReference>
<evidence type="ECO:0000313" key="8">
    <source>
        <dbReference type="EMBL" id="MCF5065122.1"/>
    </source>
</evidence>
<dbReference type="InterPro" id="IPR036937">
    <property type="entry name" value="Adhesion_dom_fimbrial_sf"/>
</dbReference>
<dbReference type="InterPro" id="IPR054160">
    <property type="entry name" value="MrkD_recept-bd"/>
</dbReference>
<dbReference type="Pfam" id="PF22003">
    <property type="entry name" value="MrkDrd"/>
    <property type="match status" value="1"/>
</dbReference>
<sequence length="344" mass="35545">MNMTRLISITLQLLALLLVPTSAFAVCGMMPNYQEGAVVDMNFGRVTVPSGTAIGEVFFTQEFPITGSYYAIVSCKPGDTTQWRVVQGTATSIANVYTTNIAGVGMRTSWVPTRATSPFYAGDSTSWTLGMPNVSGSIEQNSAVVSVTGSVIVELIKLSEPVGSGALAGGTYTNNIAQPVYPFNSGVFMTTRIAGGGGEIVPETGTCSIGDLNVDLAPVPFGRFNGLGSTTGETPFTVGFNCSGANGAVTLTMDADRFMPDGSLGLIKPQAGDNYASCVALQVLDANTGVPALLGATSVVGAVVNNATSFSLPYRVRYYQSAGGSHCVSPGLVKGTATVTVKYQ</sequence>
<name>A0A9Q3X9U4_PSESX</name>
<evidence type="ECO:0000259" key="6">
    <source>
        <dbReference type="Pfam" id="PF00419"/>
    </source>
</evidence>
<dbReference type="InterPro" id="IPR008966">
    <property type="entry name" value="Adhesion_dom_sf"/>
</dbReference>